<organism evidence="2 3">
    <name type="scientific">Paenibacillus thermoaerophilus</name>
    <dbReference type="NCBI Taxonomy" id="1215385"/>
    <lineage>
        <taxon>Bacteria</taxon>
        <taxon>Bacillati</taxon>
        <taxon>Bacillota</taxon>
        <taxon>Bacilli</taxon>
        <taxon>Bacillales</taxon>
        <taxon>Paenibacillaceae</taxon>
        <taxon>Paenibacillus</taxon>
    </lineage>
</organism>
<dbReference type="Proteomes" id="UP001596528">
    <property type="component" value="Unassembled WGS sequence"/>
</dbReference>
<protein>
    <submittedName>
        <fullName evidence="2">Transposase</fullName>
    </submittedName>
</protein>
<keyword evidence="3" id="KW-1185">Reference proteome</keyword>
<sequence>MFEQVHSLAEFASFCECESRCADALFRFKWPDGYRCPNCSHHEYYEITTRRLPLYECRRCRCQTSLTTGTIMEGSRTPLRKWFIAMFLFLCPGGVSAVRLADTIKVTYKTAWHMLHKIRHAATLADDGHQLSGLVRICGGMYGTNYRRYTVHHPEETPVLVGCSEQKSGDPSYLKIKLVPSAHVARGYRVKPSGVIRFIVDHVHLCSSIDCTTLSYARNPQFADLKRLLREARDTLCHTYGGLRRKHLQAYLNEFACRFNINGRGDSPFTVLATYCARAYPLTYARLIARNDAVLTGHFLTVAA</sequence>
<dbReference type="RefSeq" id="WP_170209450.1">
    <property type="nucleotide sequence ID" value="NZ_JBHTGQ010000002.1"/>
</dbReference>
<evidence type="ECO:0000259" key="1">
    <source>
        <dbReference type="Pfam" id="PF12760"/>
    </source>
</evidence>
<accession>A0ABW2UWZ6</accession>
<evidence type="ECO:0000313" key="3">
    <source>
        <dbReference type="Proteomes" id="UP001596528"/>
    </source>
</evidence>
<reference evidence="3" key="1">
    <citation type="journal article" date="2019" name="Int. J. Syst. Evol. Microbiol.">
        <title>The Global Catalogue of Microorganisms (GCM) 10K type strain sequencing project: providing services to taxonomists for standard genome sequencing and annotation.</title>
        <authorList>
            <consortium name="The Broad Institute Genomics Platform"/>
            <consortium name="The Broad Institute Genome Sequencing Center for Infectious Disease"/>
            <person name="Wu L."/>
            <person name="Ma J."/>
        </authorList>
    </citation>
    <scope>NUCLEOTIDE SEQUENCE [LARGE SCALE GENOMIC DNA]</scope>
    <source>
        <strain evidence="3">JCM 18657</strain>
    </source>
</reference>
<dbReference type="InterPro" id="IPR024442">
    <property type="entry name" value="Transposase_Zn_ribbon"/>
</dbReference>
<feature type="domain" description="Transposase zinc-ribbon" evidence="1">
    <location>
        <begin position="18"/>
        <end position="62"/>
    </location>
</feature>
<evidence type="ECO:0000313" key="2">
    <source>
        <dbReference type="EMBL" id="MFC7748429.1"/>
    </source>
</evidence>
<proteinExistence type="predicted"/>
<gene>
    <name evidence="2" type="ORF">ACFQWB_00525</name>
</gene>
<dbReference type="EMBL" id="JBHTGQ010000002">
    <property type="protein sequence ID" value="MFC7748429.1"/>
    <property type="molecule type" value="Genomic_DNA"/>
</dbReference>
<comment type="caution">
    <text evidence="2">The sequence shown here is derived from an EMBL/GenBank/DDBJ whole genome shotgun (WGS) entry which is preliminary data.</text>
</comment>
<name>A0ABW2UWZ6_9BACL</name>
<dbReference type="Pfam" id="PF12760">
    <property type="entry name" value="Zn_ribbon_IS1595"/>
    <property type="match status" value="1"/>
</dbReference>